<dbReference type="GO" id="GO:0034069">
    <property type="term" value="F:aminoglycoside N-acetyltransferase activity"/>
    <property type="evidence" value="ECO:0007669"/>
    <property type="project" value="TreeGrafter"/>
</dbReference>
<dbReference type="InterPro" id="IPR025559">
    <property type="entry name" value="Eis_dom"/>
</dbReference>
<dbReference type="NCBIfam" id="NF002367">
    <property type="entry name" value="PRK01346.1-4"/>
    <property type="match status" value="1"/>
</dbReference>
<feature type="binding site" evidence="4">
    <location>
        <begin position="117"/>
        <end position="122"/>
    </location>
    <ligand>
        <name>acetyl-CoA</name>
        <dbReference type="ChEBI" id="CHEBI:57288"/>
    </ligand>
</feature>
<comment type="similarity">
    <text evidence="1 4">Belongs to the acetyltransferase Eis family.</text>
</comment>
<dbReference type="EMBL" id="FOKA01000001">
    <property type="protein sequence ID" value="SFA72986.1"/>
    <property type="molecule type" value="Genomic_DNA"/>
</dbReference>
<organism evidence="6 7">
    <name type="scientific">Cellulomonas marina</name>
    <dbReference type="NCBI Taxonomy" id="988821"/>
    <lineage>
        <taxon>Bacteria</taxon>
        <taxon>Bacillati</taxon>
        <taxon>Actinomycetota</taxon>
        <taxon>Actinomycetes</taxon>
        <taxon>Micrococcales</taxon>
        <taxon>Cellulomonadaceae</taxon>
        <taxon>Cellulomonas</taxon>
    </lineage>
</organism>
<dbReference type="SUPFAM" id="SSF55718">
    <property type="entry name" value="SCP-like"/>
    <property type="match status" value="1"/>
</dbReference>
<dbReference type="Gene3D" id="3.30.1050.10">
    <property type="entry name" value="SCP2 sterol-binding domain"/>
    <property type="match status" value="1"/>
</dbReference>
<feature type="domain" description="N-acetyltransferase" evidence="5">
    <location>
        <begin position="31"/>
        <end position="182"/>
    </location>
</feature>
<dbReference type="STRING" id="988821.SAMN05421867_101256"/>
<name>A0A1I0VBM5_9CELL</name>
<dbReference type="HAMAP" id="MF_01812">
    <property type="entry name" value="Eis"/>
    <property type="match status" value="1"/>
</dbReference>
<dbReference type="InterPro" id="IPR022902">
    <property type="entry name" value="NAcTrfase_Eis"/>
</dbReference>
<evidence type="ECO:0000259" key="5">
    <source>
        <dbReference type="PROSITE" id="PS51186"/>
    </source>
</evidence>
<dbReference type="InterPro" id="IPR016181">
    <property type="entry name" value="Acyl_CoA_acyltransferase"/>
</dbReference>
<dbReference type="InterPro" id="IPR041380">
    <property type="entry name" value="Acetyltransf_17"/>
</dbReference>
<accession>A0A1I0VBM5</accession>
<reference evidence="6 7" key="1">
    <citation type="submission" date="2016-10" db="EMBL/GenBank/DDBJ databases">
        <authorList>
            <person name="de Groot N.N."/>
        </authorList>
    </citation>
    <scope>NUCLEOTIDE SEQUENCE [LARGE SCALE GENOMIC DNA]</scope>
    <source>
        <strain evidence="6 7">CGMCC 4.6945</strain>
    </source>
</reference>
<dbReference type="InterPro" id="IPR000182">
    <property type="entry name" value="GNAT_dom"/>
</dbReference>
<feature type="binding site" evidence="4">
    <location>
        <begin position="109"/>
        <end position="111"/>
    </location>
    <ligand>
        <name>acetyl-CoA</name>
        <dbReference type="ChEBI" id="CHEBI:57288"/>
    </ligand>
</feature>
<dbReference type="Pfam" id="PF13527">
    <property type="entry name" value="Acetyltransf_9"/>
    <property type="match status" value="1"/>
</dbReference>
<evidence type="ECO:0000256" key="3">
    <source>
        <dbReference type="ARBA" id="ARBA00023315"/>
    </source>
</evidence>
<dbReference type="SUPFAM" id="SSF55729">
    <property type="entry name" value="Acyl-CoA N-acyltransferases (Nat)"/>
    <property type="match status" value="1"/>
</dbReference>
<dbReference type="AlphaFoldDB" id="A0A1I0VBM5"/>
<evidence type="ECO:0000313" key="6">
    <source>
        <dbReference type="EMBL" id="SFA72986.1"/>
    </source>
</evidence>
<evidence type="ECO:0000313" key="7">
    <source>
        <dbReference type="Proteomes" id="UP000199012"/>
    </source>
</evidence>
<keyword evidence="2 4" id="KW-0808">Transferase</keyword>
<keyword evidence="3 4" id="KW-0012">Acyltransferase</keyword>
<comment type="subunit">
    <text evidence="4">Homohexamer; trimer of dimers.</text>
</comment>
<dbReference type="PANTHER" id="PTHR37817:SF1">
    <property type="entry name" value="N-ACETYLTRANSFERASE EIS"/>
    <property type="match status" value="1"/>
</dbReference>
<evidence type="ECO:0000256" key="4">
    <source>
        <dbReference type="HAMAP-Rule" id="MF_01812"/>
    </source>
</evidence>
<dbReference type="Proteomes" id="UP000199012">
    <property type="component" value="Unassembled WGS sequence"/>
</dbReference>
<gene>
    <name evidence="6" type="ORF">SAMN05421867_101256</name>
</gene>
<dbReference type="PROSITE" id="PS51186">
    <property type="entry name" value="GNAT"/>
    <property type="match status" value="1"/>
</dbReference>
<feature type="active site" description="Proton donor" evidence="4">
    <location>
        <position position="150"/>
    </location>
</feature>
<dbReference type="Pfam" id="PF17668">
    <property type="entry name" value="Acetyltransf_17"/>
    <property type="match status" value="1"/>
</dbReference>
<dbReference type="InterPro" id="IPR036527">
    <property type="entry name" value="SCP2_sterol-bd_dom_sf"/>
</dbReference>
<evidence type="ECO:0000256" key="1">
    <source>
        <dbReference type="ARBA" id="ARBA00009213"/>
    </source>
</evidence>
<dbReference type="GO" id="GO:0030649">
    <property type="term" value="P:aminoglycoside antibiotic catabolic process"/>
    <property type="evidence" value="ECO:0007669"/>
    <property type="project" value="TreeGrafter"/>
</dbReference>
<dbReference type="Gene3D" id="3.40.630.30">
    <property type="match status" value="2"/>
</dbReference>
<dbReference type="InterPro" id="IPR051554">
    <property type="entry name" value="Acetyltransferase_Eis"/>
</dbReference>
<proteinExistence type="inferred from homology"/>
<comment type="caution">
    <text evidence="4">Lacks conserved residue(s) required for the propagation of feature annotation.</text>
</comment>
<sequence length="442" mass="47243">MPPAGAAGHDAGMVTTTPAPVVVAPALPDGYRTVTVPPEREAEYREVDGLAFAMPSTPELEAQLPLTVPFERAMAVEAPDGTLAAVHGSYAFRLPVPGGSVACAGLTWVGVRPDHRRRGILRSMIATHLARSLDRGEPVSALWAAEPAIYGRFGYGSAADSATWTLPRGAALRDVPGSAALTVQLRTADVERDSAVVEAVHAACADRPGWMTRETDVLRRRVFLDPVPWRDGAEPLRLVTVAAPDGEVRAYALFARAEKWEATGAAATVRVRDLAARDAAAAHRLWSFLLDLDLTATVRTPGLALDDPLAALLVDPRGRATLADNLWVRLLDLPAAVAARRWSGDVDVVLELTDALLPGNAGRWRLVTGAADADGLRDARLERTDDRPAVRLDVRELGAAYLGGRSFEAFARAGLLTGESSALRRLDVAARWPVAPVCSWVW</sequence>
<evidence type="ECO:0000256" key="2">
    <source>
        <dbReference type="ARBA" id="ARBA00022679"/>
    </source>
</evidence>
<dbReference type="PANTHER" id="PTHR37817">
    <property type="entry name" value="N-ACETYLTRANSFERASE EIS"/>
    <property type="match status" value="1"/>
</dbReference>
<protein>
    <submittedName>
        <fullName evidence="6">Predicted acetyltransferase</fullName>
    </submittedName>
</protein>
<keyword evidence="7" id="KW-1185">Reference proteome</keyword>
<dbReference type="Pfam" id="PF13530">
    <property type="entry name" value="SCP2_2"/>
    <property type="match status" value="1"/>
</dbReference>